<dbReference type="InterPro" id="IPR036661">
    <property type="entry name" value="Luciferase-like_sf"/>
</dbReference>
<evidence type="ECO:0000256" key="1">
    <source>
        <dbReference type="ARBA" id="ARBA00022630"/>
    </source>
</evidence>
<protein>
    <submittedName>
        <fullName evidence="6">Alkanesulfonate monooxygenase SsuD/methylene tetrahydromethanopterin reductase-like flavin-dependent oxidoreductase (Luciferase family)</fullName>
    </submittedName>
</protein>
<reference evidence="6 7" key="1">
    <citation type="submission" date="2017-11" db="EMBL/GenBank/DDBJ databases">
        <title>Genomic Encyclopedia of Archaeal and Bacterial Type Strains, Phase II (KMG-II): From Individual Species to Whole Genera.</title>
        <authorList>
            <person name="Goeker M."/>
        </authorList>
    </citation>
    <scope>NUCLEOTIDE SEQUENCE [LARGE SCALE GENOMIC DNA]</scope>
    <source>
        <strain evidence="6 7">DSM 22413</strain>
    </source>
</reference>
<organism evidence="6 7">
    <name type="scientific">Luteimicrobium subarcticum</name>
    <dbReference type="NCBI Taxonomy" id="620910"/>
    <lineage>
        <taxon>Bacteria</taxon>
        <taxon>Bacillati</taxon>
        <taxon>Actinomycetota</taxon>
        <taxon>Actinomycetes</taxon>
        <taxon>Micrococcales</taxon>
        <taxon>Luteimicrobium</taxon>
    </lineage>
</organism>
<evidence type="ECO:0000256" key="4">
    <source>
        <dbReference type="ARBA" id="ARBA00023033"/>
    </source>
</evidence>
<dbReference type="InterPro" id="IPR050172">
    <property type="entry name" value="SsuD_RutA_monooxygenase"/>
</dbReference>
<proteinExistence type="predicted"/>
<dbReference type="OrthoDB" id="5175259at2"/>
<dbReference type="Pfam" id="PF00296">
    <property type="entry name" value="Bac_luciferase"/>
    <property type="match status" value="1"/>
</dbReference>
<dbReference type="GO" id="GO:0008726">
    <property type="term" value="F:alkanesulfonate monooxygenase activity"/>
    <property type="evidence" value="ECO:0007669"/>
    <property type="project" value="TreeGrafter"/>
</dbReference>
<dbReference type="EMBL" id="PGTZ01000008">
    <property type="protein sequence ID" value="PJI93250.1"/>
    <property type="molecule type" value="Genomic_DNA"/>
</dbReference>
<dbReference type="PANTHER" id="PTHR42847:SF4">
    <property type="entry name" value="ALKANESULFONATE MONOOXYGENASE-RELATED"/>
    <property type="match status" value="1"/>
</dbReference>
<name>A0A2M8WQN0_9MICO</name>
<dbReference type="GO" id="GO:0046306">
    <property type="term" value="P:alkanesulfonate catabolic process"/>
    <property type="evidence" value="ECO:0007669"/>
    <property type="project" value="TreeGrafter"/>
</dbReference>
<gene>
    <name evidence="6" type="ORF">CLV34_1818</name>
</gene>
<keyword evidence="1" id="KW-0285">Flavoprotein</keyword>
<dbReference type="RefSeq" id="WP_100349984.1">
    <property type="nucleotide sequence ID" value="NZ_PGTZ01000008.1"/>
</dbReference>
<evidence type="ECO:0000313" key="6">
    <source>
        <dbReference type="EMBL" id="PJI93250.1"/>
    </source>
</evidence>
<sequence length="281" mass="30100">MRYGIVASSGTARQVVDLAVEAERAGWDGFFTWDGVSIGPLDTWDPWAVLAAAAVRTERVTLGALVVAVPRRRAWDLARQALTVDHLSGGRLVLPVGVGAVDDRAFAGVPGQVTALRDRAEALDEVLAFLDQAWTGEPFDAEGPHVTAHRMQFLPRPVQRPRVPVWPVAAWPSASSLDRAARFEGVVPQLRGERGFEPLAAQDVAALCTDLAQRRAAVGRTGEFDVVVQGVTDDADPGASRVRLSALADAGATWWVEARWDPVSATPDALLTRVRQGPPGP</sequence>
<dbReference type="SUPFAM" id="SSF51679">
    <property type="entry name" value="Bacterial luciferase-like"/>
    <property type="match status" value="1"/>
</dbReference>
<evidence type="ECO:0000256" key="2">
    <source>
        <dbReference type="ARBA" id="ARBA00022643"/>
    </source>
</evidence>
<keyword evidence="2" id="KW-0288">FMN</keyword>
<accession>A0A2M8WQN0</accession>
<evidence type="ECO:0000256" key="3">
    <source>
        <dbReference type="ARBA" id="ARBA00023002"/>
    </source>
</evidence>
<dbReference type="InterPro" id="IPR011251">
    <property type="entry name" value="Luciferase-like_dom"/>
</dbReference>
<keyword evidence="4 6" id="KW-0503">Monooxygenase</keyword>
<comment type="caution">
    <text evidence="6">The sequence shown here is derived from an EMBL/GenBank/DDBJ whole genome shotgun (WGS) entry which is preliminary data.</text>
</comment>
<evidence type="ECO:0000259" key="5">
    <source>
        <dbReference type="Pfam" id="PF00296"/>
    </source>
</evidence>
<dbReference type="AlphaFoldDB" id="A0A2M8WQN0"/>
<dbReference type="Proteomes" id="UP000231586">
    <property type="component" value="Unassembled WGS sequence"/>
</dbReference>
<dbReference type="Gene3D" id="3.20.20.30">
    <property type="entry name" value="Luciferase-like domain"/>
    <property type="match status" value="1"/>
</dbReference>
<feature type="domain" description="Luciferase-like" evidence="5">
    <location>
        <begin position="9"/>
        <end position="230"/>
    </location>
</feature>
<dbReference type="PANTHER" id="PTHR42847">
    <property type="entry name" value="ALKANESULFONATE MONOOXYGENASE"/>
    <property type="match status" value="1"/>
</dbReference>
<keyword evidence="7" id="KW-1185">Reference proteome</keyword>
<evidence type="ECO:0000313" key="7">
    <source>
        <dbReference type="Proteomes" id="UP000231586"/>
    </source>
</evidence>
<keyword evidence="3" id="KW-0560">Oxidoreductase</keyword>